<sequence length="109" mass="11920">MSRCFFTLSLAAFILSLFVVTCWAHKVQVFAYADQGRIYAEAYFADGSPVKQGMVTIYDGEGKEIGRCETNSEGLCDVALPGNVNMVKVVIDAGMGHRGEYVLKGDELK</sequence>
<dbReference type="EMBL" id="FOUU01000001">
    <property type="protein sequence ID" value="SFM48227.1"/>
    <property type="molecule type" value="Genomic_DNA"/>
</dbReference>
<dbReference type="OrthoDB" id="9795418at2"/>
<dbReference type="AlphaFoldDB" id="A0A1I4R7K9"/>
<keyword evidence="2" id="KW-1185">Reference proteome</keyword>
<evidence type="ECO:0000313" key="2">
    <source>
        <dbReference type="Proteomes" id="UP000199611"/>
    </source>
</evidence>
<reference evidence="1 2" key="1">
    <citation type="submission" date="2016-10" db="EMBL/GenBank/DDBJ databases">
        <authorList>
            <person name="de Groot N.N."/>
        </authorList>
    </citation>
    <scope>NUCLEOTIDE SEQUENCE [LARGE SCALE GENOMIC DNA]</scope>
    <source>
        <strain evidence="1 2">DSM 9990</strain>
    </source>
</reference>
<proteinExistence type="predicted"/>
<protein>
    <submittedName>
        <fullName evidence="1">Nickel transport protein</fullName>
    </submittedName>
</protein>
<accession>A0A1I4R7K9</accession>
<name>A0A1I4R7K9_9BACT</name>
<dbReference type="STRING" id="39841.SAMN05660836_00450"/>
<gene>
    <name evidence="1" type="ORF">SAMN05660836_00450</name>
</gene>
<dbReference type="RefSeq" id="WP_093393160.1">
    <property type="nucleotide sequence ID" value="NZ_FOUU01000001.1"/>
</dbReference>
<organism evidence="1 2">
    <name type="scientific">Thermodesulforhabdus norvegica</name>
    <dbReference type="NCBI Taxonomy" id="39841"/>
    <lineage>
        <taxon>Bacteria</taxon>
        <taxon>Pseudomonadati</taxon>
        <taxon>Thermodesulfobacteriota</taxon>
        <taxon>Syntrophobacteria</taxon>
        <taxon>Syntrophobacterales</taxon>
        <taxon>Thermodesulforhabdaceae</taxon>
        <taxon>Thermodesulforhabdus</taxon>
    </lineage>
</organism>
<dbReference type="Proteomes" id="UP000199611">
    <property type="component" value="Unassembled WGS sequence"/>
</dbReference>
<evidence type="ECO:0000313" key="1">
    <source>
        <dbReference type="EMBL" id="SFM48227.1"/>
    </source>
</evidence>